<gene>
    <name evidence="1" type="ORF">MiSe_06850</name>
</gene>
<keyword evidence="2" id="KW-1185">Reference proteome</keyword>
<protein>
    <submittedName>
        <fullName evidence="1">Uncharacterized protein</fullName>
    </submittedName>
</protein>
<accession>A0AAV3X9B5</accession>
<name>A0AAV3X9B5_9CYAN</name>
<dbReference type="Proteomes" id="UP001050975">
    <property type="component" value="Unassembled WGS sequence"/>
</dbReference>
<proteinExistence type="predicted"/>
<evidence type="ECO:0000313" key="1">
    <source>
        <dbReference type="EMBL" id="GET35937.1"/>
    </source>
</evidence>
<dbReference type="AlphaFoldDB" id="A0AAV3X9B5"/>
<reference evidence="1" key="1">
    <citation type="submission" date="2019-10" db="EMBL/GenBank/DDBJ databases">
        <title>Draft genome sequece of Microseira wollei NIES-4236.</title>
        <authorList>
            <person name="Yamaguchi H."/>
            <person name="Suzuki S."/>
            <person name="Kawachi M."/>
        </authorList>
    </citation>
    <scope>NUCLEOTIDE SEQUENCE</scope>
    <source>
        <strain evidence="1">NIES-4236</strain>
    </source>
</reference>
<organism evidence="1 2">
    <name type="scientific">Microseira wollei NIES-4236</name>
    <dbReference type="NCBI Taxonomy" id="2530354"/>
    <lineage>
        <taxon>Bacteria</taxon>
        <taxon>Bacillati</taxon>
        <taxon>Cyanobacteriota</taxon>
        <taxon>Cyanophyceae</taxon>
        <taxon>Oscillatoriophycideae</taxon>
        <taxon>Aerosakkonematales</taxon>
        <taxon>Aerosakkonemataceae</taxon>
        <taxon>Microseira</taxon>
    </lineage>
</organism>
<evidence type="ECO:0000313" key="2">
    <source>
        <dbReference type="Proteomes" id="UP001050975"/>
    </source>
</evidence>
<comment type="caution">
    <text evidence="1">The sequence shown here is derived from an EMBL/GenBank/DDBJ whole genome shotgun (WGS) entry which is preliminary data.</text>
</comment>
<sequence>MFGGLVVGTFQKPSLVQQGMISVPDRSTYNNFGVFTVETLFCFTQCQKNLNGNRVKSDKNPDKLVEILTLDKRHLTSSNWQAGCCDAVSYKNR</sequence>
<dbReference type="EMBL" id="BLAY01000006">
    <property type="protein sequence ID" value="GET35937.1"/>
    <property type="molecule type" value="Genomic_DNA"/>
</dbReference>